<feature type="domain" description="DUF6630" evidence="2">
    <location>
        <begin position="13"/>
        <end position="94"/>
    </location>
</feature>
<dbReference type="InterPro" id="IPR046582">
    <property type="entry name" value="DUF6630"/>
</dbReference>
<feature type="region of interest" description="Disordered" evidence="1">
    <location>
        <begin position="98"/>
        <end position="131"/>
    </location>
</feature>
<protein>
    <recommendedName>
        <fullName evidence="2">DUF6630 domain-containing protein</fullName>
    </recommendedName>
</protein>
<evidence type="ECO:0000313" key="3">
    <source>
        <dbReference type="EMBL" id="AMG37873.1"/>
    </source>
</evidence>
<evidence type="ECO:0000313" key="4">
    <source>
        <dbReference type="Proteomes" id="UP000060602"/>
    </source>
</evidence>
<evidence type="ECO:0000256" key="1">
    <source>
        <dbReference type="SAM" id="MobiDB-lite"/>
    </source>
</evidence>
<dbReference type="Proteomes" id="UP000060602">
    <property type="component" value="Chromosome"/>
</dbReference>
<organism evidence="3 4">
    <name type="scientific">Alcaligenes xylosoxydans xylosoxydans</name>
    <name type="common">Achromobacter xylosoxidans</name>
    <dbReference type="NCBI Taxonomy" id="85698"/>
    <lineage>
        <taxon>Bacteria</taxon>
        <taxon>Pseudomonadati</taxon>
        <taxon>Pseudomonadota</taxon>
        <taxon>Betaproteobacteria</taxon>
        <taxon>Burkholderiales</taxon>
        <taxon>Alcaligenaceae</taxon>
        <taxon>Achromobacter</taxon>
    </lineage>
</organism>
<name>A0A0X8P0Z7_ALCXX</name>
<dbReference type="RefSeq" id="WP_061072828.1">
    <property type="nucleotide sequence ID" value="NZ_CP014060.2"/>
</dbReference>
<reference evidence="4" key="1">
    <citation type="submission" date="2015-12" db="EMBL/GenBank/DDBJ databases">
        <title>FDA dAtabase for Regulatory Grade micrObial Sequences (FDA-ARGOS): Supporting development and validation of Infectious Disease Dx tests.</title>
        <authorList>
            <person name="Case J."/>
            <person name="Tallon L."/>
            <person name="Sadzewicz L."/>
            <person name="Sengamalay N."/>
            <person name="Ott S."/>
            <person name="Godinez A."/>
            <person name="Nagaraj S."/>
            <person name="Nadendla S."/>
            <person name="Sichtig H."/>
        </authorList>
    </citation>
    <scope>NUCLEOTIDE SEQUENCE [LARGE SCALE GENOMIC DNA]</scope>
    <source>
        <strain evidence="4">FDAARGOS_147</strain>
    </source>
</reference>
<dbReference type="AlphaFoldDB" id="A0A0X8P0Z7"/>
<gene>
    <name evidence="3" type="ORF">AL504_18785</name>
</gene>
<accession>A0A0X8P0Z7</accession>
<dbReference type="EMBL" id="CP014060">
    <property type="protein sequence ID" value="AMG37873.1"/>
    <property type="molecule type" value="Genomic_DNA"/>
</dbReference>
<sequence>MAAAPIAMEPLSFDWKTPLPELLDALRQAYAARYPALAAARLDALRATLRDDRADDFLPLLGQELEALGLVLIGQDEDDDGIHLLIVPQADAGDTLARMASQGRQGTRHRQDGAPQGAPATLPRPASGPLAQPGDYLDMAQCLPLASGWACAANRDTAIPELVDLRGWPALREIAGKFQPHRGLLASAVAANGVHAWIEQGPDGIASTPYAHLLRASGVEAVPLSRPGLALPPRAAQAQRRTPEFSLGFTGDDLLLVDRGMVFAYPGFAAQDEVSVIEPALLYTAPPQRRPVSDRSAVVPTPDGRACVLCRGQLLLWRDGQLQPLALRYPEAASGDISHPVACGNGAIAWLEDDALCHADLDALVVNRHEPQQMPAGGMTLQSLPQGWLLLGHWHAPHRSLDLGQLWHPESGQVLRIRHGALDLDSGIQRALMLPDGDLVVGGQLRHVSLGRFDALLGRLPAV</sequence>
<proteinExistence type="predicted"/>
<dbReference type="Pfam" id="PF20335">
    <property type="entry name" value="DUF6630"/>
    <property type="match status" value="1"/>
</dbReference>
<evidence type="ECO:0000259" key="2">
    <source>
        <dbReference type="Pfam" id="PF20335"/>
    </source>
</evidence>